<protein>
    <submittedName>
        <fullName evidence="1">Putative ovule protein</fullName>
    </submittedName>
</protein>
<organism evidence="1">
    <name type="scientific">Solanum chacoense</name>
    <name type="common">Chaco potato</name>
    <dbReference type="NCBI Taxonomy" id="4108"/>
    <lineage>
        <taxon>Eukaryota</taxon>
        <taxon>Viridiplantae</taxon>
        <taxon>Streptophyta</taxon>
        <taxon>Embryophyta</taxon>
        <taxon>Tracheophyta</taxon>
        <taxon>Spermatophyta</taxon>
        <taxon>Magnoliopsida</taxon>
        <taxon>eudicotyledons</taxon>
        <taxon>Gunneridae</taxon>
        <taxon>Pentapetalae</taxon>
        <taxon>asterids</taxon>
        <taxon>lamiids</taxon>
        <taxon>Solanales</taxon>
        <taxon>Solanaceae</taxon>
        <taxon>Solanoideae</taxon>
        <taxon>Solaneae</taxon>
        <taxon>Solanum</taxon>
    </lineage>
</organism>
<proteinExistence type="predicted"/>
<reference evidence="1" key="1">
    <citation type="submission" date="2015-12" db="EMBL/GenBank/DDBJ databases">
        <title>Gene expression during late stages of embryo sac development: a critical building block for successful pollen-pistil interactions.</title>
        <authorList>
            <person name="Liu Y."/>
            <person name="Joly V."/>
            <person name="Sabar M."/>
            <person name="Matton D.P."/>
        </authorList>
    </citation>
    <scope>NUCLEOTIDE SEQUENCE</scope>
</reference>
<sequence length="81" mass="9560">MRMRSLLDWVYYKREIKLETMPAQCKTISSSTRRVKDEQGQQMEQYQQTDMVQVWCLATVQSLPCMVEADSHHQICCFANP</sequence>
<name>A0A0V0GIT5_SOLCH</name>
<accession>A0A0V0GIT5</accession>
<dbReference type="AlphaFoldDB" id="A0A0V0GIT5"/>
<dbReference type="EMBL" id="GEDG01039337">
    <property type="protein sequence ID" value="JAP07158.1"/>
    <property type="molecule type" value="Transcribed_RNA"/>
</dbReference>
<evidence type="ECO:0000313" key="1">
    <source>
        <dbReference type="EMBL" id="JAP07158.1"/>
    </source>
</evidence>